<proteinExistence type="predicted"/>
<feature type="domain" description="DUF2249" evidence="1">
    <location>
        <begin position="13"/>
        <end position="78"/>
    </location>
</feature>
<reference evidence="2 3" key="1">
    <citation type="journal article" date="2024" name="Int. J. Syst. Evol. Microbiol.">
        <title>Virgibacillus tibetensis sp. nov., isolated from salt lake on the Tibetan Plateau of China.</title>
        <authorList>
            <person name="Phurbu D."/>
            <person name="Liu Z.-X."/>
            <person name="Wang R."/>
            <person name="Zheng Y.-Y."/>
            <person name="Liu H.-C."/>
            <person name="Zhou Y.-G."/>
            <person name="Yu Y.-J."/>
            <person name="Li A.-H."/>
        </authorList>
    </citation>
    <scope>NUCLEOTIDE SEQUENCE [LARGE SCALE GENOMIC DNA]</scope>
    <source>
        <strain evidence="2 3">C22-A2</strain>
    </source>
</reference>
<name>A0ABU6KE63_9BACI</name>
<keyword evidence="3" id="KW-1185">Reference proteome</keyword>
<protein>
    <submittedName>
        <fullName evidence="2">DUF2249 domain-containing protein</fullName>
    </submittedName>
</protein>
<dbReference type="RefSeq" id="WP_327607191.1">
    <property type="nucleotide sequence ID" value="NZ_JARZFX010000003.1"/>
</dbReference>
<sequence length="79" mass="9569">MNEIQYTVKLHAPDIEPRFRHPRIFEVFDELNAGEFMELSNDHNPKPLEYQFMMEREGTFIWEYLEEGPLLWRVAIGKK</sequence>
<gene>
    <name evidence="2" type="ORF">QGM71_08975</name>
</gene>
<accession>A0ABU6KE63</accession>
<evidence type="ECO:0000313" key="3">
    <source>
        <dbReference type="Proteomes" id="UP001335737"/>
    </source>
</evidence>
<dbReference type="InterPro" id="IPR018720">
    <property type="entry name" value="DUF2249"/>
</dbReference>
<dbReference type="EMBL" id="JARZFX010000003">
    <property type="protein sequence ID" value="MEC5423622.1"/>
    <property type="molecule type" value="Genomic_DNA"/>
</dbReference>
<organism evidence="2 3">
    <name type="scientific">Virgibacillus tibetensis</name>
    <dbReference type="NCBI Taxonomy" id="3042313"/>
    <lineage>
        <taxon>Bacteria</taxon>
        <taxon>Bacillati</taxon>
        <taxon>Bacillota</taxon>
        <taxon>Bacilli</taxon>
        <taxon>Bacillales</taxon>
        <taxon>Bacillaceae</taxon>
        <taxon>Virgibacillus</taxon>
    </lineage>
</organism>
<evidence type="ECO:0000259" key="1">
    <source>
        <dbReference type="Pfam" id="PF10006"/>
    </source>
</evidence>
<evidence type="ECO:0000313" key="2">
    <source>
        <dbReference type="EMBL" id="MEC5423622.1"/>
    </source>
</evidence>
<comment type="caution">
    <text evidence="2">The sequence shown here is derived from an EMBL/GenBank/DDBJ whole genome shotgun (WGS) entry which is preliminary data.</text>
</comment>
<dbReference type="Proteomes" id="UP001335737">
    <property type="component" value="Unassembled WGS sequence"/>
</dbReference>
<dbReference type="Pfam" id="PF10006">
    <property type="entry name" value="DUF2249"/>
    <property type="match status" value="1"/>
</dbReference>